<dbReference type="SUPFAM" id="SSF54403">
    <property type="entry name" value="Cystatin/monellin"/>
    <property type="match status" value="1"/>
</dbReference>
<dbReference type="STRING" id="8078.ENSFHEP00000003048"/>
<reference evidence="5" key="2">
    <citation type="submission" date="2025-09" db="UniProtKB">
        <authorList>
            <consortium name="Ensembl"/>
        </authorList>
    </citation>
    <scope>IDENTIFICATION</scope>
</reference>
<accession>A0A3Q2STB5</accession>
<dbReference type="Ensembl" id="ENSFHET00000011204.1">
    <property type="protein sequence ID" value="ENSFHEP00000003048.1"/>
    <property type="gene ID" value="ENSFHEG00000003875.1"/>
</dbReference>
<dbReference type="AlphaFoldDB" id="A0A3Q2STB5"/>
<keyword evidence="3" id="KW-0732">Signal</keyword>
<feature type="chain" id="PRO_5018772806" evidence="3">
    <location>
        <begin position="19"/>
        <end position="138"/>
    </location>
</feature>
<dbReference type="PANTHER" id="PTHR46186">
    <property type="entry name" value="CYSTATIN"/>
    <property type="match status" value="1"/>
</dbReference>
<evidence type="ECO:0000313" key="6">
    <source>
        <dbReference type="Proteomes" id="UP000265000"/>
    </source>
</evidence>
<dbReference type="GO" id="GO:0031982">
    <property type="term" value="C:vesicle"/>
    <property type="evidence" value="ECO:0007669"/>
    <property type="project" value="TreeGrafter"/>
</dbReference>
<evidence type="ECO:0000256" key="3">
    <source>
        <dbReference type="SAM" id="SignalP"/>
    </source>
</evidence>
<evidence type="ECO:0000256" key="2">
    <source>
        <dbReference type="ARBA" id="ARBA00023157"/>
    </source>
</evidence>
<evidence type="ECO:0000259" key="4">
    <source>
        <dbReference type="SMART" id="SM00043"/>
    </source>
</evidence>
<dbReference type="Pfam" id="PF00031">
    <property type="entry name" value="Cystatin"/>
    <property type="match status" value="1"/>
</dbReference>
<proteinExistence type="inferred from homology"/>
<dbReference type="FunFam" id="3.10.450.10:FF:000004">
    <property type="entry name" value="Cystatin C"/>
    <property type="match status" value="1"/>
</dbReference>
<dbReference type="Proteomes" id="UP000265000">
    <property type="component" value="Unplaced"/>
</dbReference>
<dbReference type="GO" id="GO:0005737">
    <property type="term" value="C:cytoplasm"/>
    <property type="evidence" value="ECO:0007669"/>
    <property type="project" value="TreeGrafter"/>
</dbReference>
<evidence type="ECO:0000256" key="1">
    <source>
        <dbReference type="ARBA" id="ARBA00009403"/>
    </source>
</evidence>
<name>A0A3Q2STB5_FUNHE</name>
<evidence type="ECO:0000313" key="5">
    <source>
        <dbReference type="Ensembl" id="ENSFHEP00000003048.1"/>
    </source>
</evidence>
<dbReference type="CDD" id="cd00042">
    <property type="entry name" value="CY"/>
    <property type="match status" value="1"/>
</dbReference>
<dbReference type="InterPro" id="IPR000010">
    <property type="entry name" value="Cystatin_dom"/>
</dbReference>
<dbReference type="OrthoDB" id="8415845at2759"/>
<comment type="similarity">
    <text evidence="1">Belongs to the cystatin family.</text>
</comment>
<keyword evidence="2" id="KW-1015">Disulfide bond</keyword>
<dbReference type="GeneID" id="105923358"/>
<keyword evidence="6" id="KW-1185">Reference proteome</keyword>
<dbReference type="InterPro" id="IPR046350">
    <property type="entry name" value="Cystatin_sf"/>
</dbReference>
<sequence>MLKVVFLFSGALLGFAVSQKLLGGLEKIEDAGNDEGFQRALQFAVVQHNNRTNDTHIRQVTKVVSAESQVVAGTRYIMTVILGRTGCEKGQPAGNCTVHNEPQQAQPYQCTFSVWSRPWLSDTRLTEEKCTSDQLASE</sequence>
<protein>
    <submittedName>
        <fullName evidence="5">Cystatin</fullName>
    </submittedName>
</protein>
<dbReference type="GO" id="GO:0004869">
    <property type="term" value="F:cysteine-type endopeptidase inhibitor activity"/>
    <property type="evidence" value="ECO:0007669"/>
    <property type="project" value="InterPro"/>
</dbReference>
<organism evidence="5 6">
    <name type="scientific">Fundulus heteroclitus</name>
    <name type="common">Killifish</name>
    <name type="synonym">Mummichog</name>
    <dbReference type="NCBI Taxonomy" id="8078"/>
    <lineage>
        <taxon>Eukaryota</taxon>
        <taxon>Metazoa</taxon>
        <taxon>Chordata</taxon>
        <taxon>Craniata</taxon>
        <taxon>Vertebrata</taxon>
        <taxon>Euteleostomi</taxon>
        <taxon>Actinopterygii</taxon>
        <taxon>Neopterygii</taxon>
        <taxon>Teleostei</taxon>
        <taxon>Neoteleostei</taxon>
        <taxon>Acanthomorphata</taxon>
        <taxon>Ovalentaria</taxon>
        <taxon>Atherinomorphae</taxon>
        <taxon>Cyprinodontiformes</taxon>
        <taxon>Fundulidae</taxon>
        <taxon>Fundulus</taxon>
    </lineage>
</organism>
<feature type="domain" description="Cystatin" evidence="4">
    <location>
        <begin position="20"/>
        <end position="131"/>
    </location>
</feature>
<feature type="signal peptide" evidence="3">
    <location>
        <begin position="1"/>
        <end position="18"/>
    </location>
</feature>
<dbReference type="GeneTree" id="ENSGT00940000154755"/>
<dbReference type="PANTHER" id="PTHR46186:SF12">
    <property type="entry name" value="CYSTATIN C (AMYLOID ANGIOPATHY AND CEREBRAL HEMORRHAGE)-RELATED"/>
    <property type="match status" value="1"/>
</dbReference>
<dbReference type="SMART" id="SM00043">
    <property type="entry name" value="CY"/>
    <property type="match status" value="1"/>
</dbReference>
<dbReference type="GO" id="GO:0005615">
    <property type="term" value="C:extracellular space"/>
    <property type="evidence" value="ECO:0007669"/>
    <property type="project" value="TreeGrafter"/>
</dbReference>
<dbReference type="Gene3D" id="3.10.450.10">
    <property type="match status" value="1"/>
</dbReference>
<reference evidence="5" key="1">
    <citation type="submission" date="2025-08" db="UniProtKB">
        <authorList>
            <consortium name="Ensembl"/>
        </authorList>
    </citation>
    <scope>IDENTIFICATION</scope>
</reference>